<proteinExistence type="inferred from homology"/>
<dbReference type="InterPro" id="IPR022691">
    <property type="entry name" value="Tscrpt_elong_fac_GreA/B_N"/>
</dbReference>
<keyword evidence="7" id="KW-0175">Coiled coil</keyword>
<evidence type="ECO:0000259" key="8">
    <source>
        <dbReference type="Pfam" id="PF01272"/>
    </source>
</evidence>
<comment type="similarity">
    <text evidence="1">Belongs to the GreA/GreB family.</text>
</comment>
<evidence type="ECO:0000256" key="6">
    <source>
        <dbReference type="ARBA" id="ARBA00030776"/>
    </source>
</evidence>
<dbReference type="InterPro" id="IPR036953">
    <property type="entry name" value="GreA/GreB_C_sf"/>
</dbReference>
<sequence>MQYFKQFHQNLVNRDYSSFLSLWDEYCSGDELDEDEMIKVLEDVKASEFCDSFGRYVDKALPLWKTLGENPKAHAIFKLIIDLQTSNEEDLGIMTYEYVKKKFEKANNFEHMLKLVGLRNMRNFQGSVSNMELLCHMHKGNFVFHTGGWGVGEIMDISFLREQMSLEFDYVSGRKDLSFQNAFKNLLPISKEHFLARRFGDPDGLETFARENPTEVIKTLLKDLGPRSAAEIKEELSELVIPSGEWTKWWQSTRSKIKKDTSIEVPTNLRDPFKLRDVEIGHEERLQRALDKKPDLNALIQLVYSFLRDFPTTLKNEDFKASLQGKLTEALSLENLTDAQELQLRFFLEDLSPQKDHKEIEQIIKNFSSIDSVINNILVIAFKKRSLVQVRKIREDWMNVFFDLLWKVDQNPLRDYLFTELLAAGKEEDVMTKLQTLLEHPGRYPQSLLWYFKKLMSKAKIPMADQKGKSKFFEAFLILLSILDRSGPSNRDVVKKMLSFITNGRYAIVRKIFQNASIEEVQEFLLLATKCHCFTDHDIKIFHSLGEVVHPSLSKMRKKYSAEEEEEEVIWTTEKGLQKVKSRIEEIATVETVENAKEIEVARALGDLRENAEFKSALERRDRLQGELKSLSELVNKAQVILKENISTETVGIGVVVECEDPKGSSTAYTLLGPWDANTDENILSFQSKLAQDITGLKVGDSFKVHNTEYKIKKLKNYFV</sequence>
<dbReference type="PANTHER" id="PTHR30437">
    <property type="entry name" value="TRANSCRIPTION ELONGATION FACTOR GREA"/>
    <property type="match status" value="1"/>
</dbReference>
<evidence type="ECO:0000256" key="2">
    <source>
        <dbReference type="ARBA" id="ARBA00013729"/>
    </source>
</evidence>
<keyword evidence="4" id="KW-0238">DNA-binding</keyword>
<evidence type="ECO:0000256" key="5">
    <source>
        <dbReference type="ARBA" id="ARBA00023163"/>
    </source>
</evidence>
<dbReference type="Pfam" id="PF03449">
    <property type="entry name" value="GreA_GreB_N"/>
    <property type="match status" value="1"/>
</dbReference>
<feature type="domain" description="Transcription elongation factor GreA/GreB N-terminal" evidence="9">
    <location>
        <begin position="570"/>
        <end position="640"/>
    </location>
</feature>
<evidence type="ECO:0000256" key="3">
    <source>
        <dbReference type="ARBA" id="ARBA00023015"/>
    </source>
</evidence>
<dbReference type="Gene3D" id="1.10.287.180">
    <property type="entry name" value="Transcription elongation factor, GreA/GreB, N-terminal domain"/>
    <property type="match status" value="1"/>
</dbReference>
<dbReference type="GO" id="GO:0032784">
    <property type="term" value="P:regulation of DNA-templated transcription elongation"/>
    <property type="evidence" value="ECO:0007669"/>
    <property type="project" value="InterPro"/>
</dbReference>
<evidence type="ECO:0000313" key="11">
    <source>
        <dbReference type="Proteomes" id="UP000217838"/>
    </source>
</evidence>
<dbReference type="FunFam" id="1.10.287.180:FF:000001">
    <property type="entry name" value="Transcription elongation factor GreA"/>
    <property type="match status" value="1"/>
</dbReference>
<evidence type="ECO:0000256" key="7">
    <source>
        <dbReference type="SAM" id="Coils"/>
    </source>
</evidence>
<accession>A0A2A4YJ31</accession>
<dbReference type="InterPro" id="IPR023459">
    <property type="entry name" value="Tscrpt_elong_fac_GreA/B_fam"/>
</dbReference>
<evidence type="ECO:0000256" key="4">
    <source>
        <dbReference type="ARBA" id="ARBA00023125"/>
    </source>
</evidence>
<dbReference type="Proteomes" id="UP000217838">
    <property type="component" value="Unassembled WGS sequence"/>
</dbReference>
<evidence type="ECO:0000259" key="9">
    <source>
        <dbReference type="Pfam" id="PF03449"/>
    </source>
</evidence>
<dbReference type="GO" id="GO:0070063">
    <property type="term" value="F:RNA polymerase binding"/>
    <property type="evidence" value="ECO:0007669"/>
    <property type="project" value="InterPro"/>
</dbReference>
<dbReference type="PANTHER" id="PTHR30437:SF4">
    <property type="entry name" value="TRANSCRIPTION ELONGATION FACTOR GREA"/>
    <property type="match status" value="1"/>
</dbReference>
<keyword evidence="3" id="KW-0805">Transcription regulation</keyword>
<comment type="caution">
    <text evidence="10">The sequence shown here is derived from an EMBL/GenBank/DDBJ whole genome shotgun (WGS) entry which is preliminary data.</text>
</comment>
<gene>
    <name evidence="10" type="ORF">COB11_03945</name>
</gene>
<dbReference type="GO" id="GO:0003677">
    <property type="term" value="F:DNA binding"/>
    <property type="evidence" value="ECO:0007669"/>
    <property type="project" value="UniProtKB-KW"/>
</dbReference>
<dbReference type="SUPFAM" id="SSF46557">
    <property type="entry name" value="GreA transcript cleavage protein, N-terminal domain"/>
    <property type="match status" value="1"/>
</dbReference>
<dbReference type="GO" id="GO:0006354">
    <property type="term" value="P:DNA-templated transcription elongation"/>
    <property type="evidence" value="ECO:0007669"/>
    <property type="project" value="TreeGrafter"/>
</dbReference>
<dbReference type="Pfam" id="PF01272">
    <property type="entry name" value="GreA_GreB"/>
    <property type="match status" value="1"/>
</dbReference>
<dbReference type="EMBL" id="NVUU01000040">
    <property type="protein sequence ID" value="PCI94357.1"/>
    <property type="molecule type" value="Genomic_DNA"/>
</dbReference>
<reference evidence="11" key="1">
    <citation type="submission" date="2017-08" db="EMBL/GenBank/DDBJ databases">
        <title>A dynamic microbial community with high functional redundancy inhabits the cold, oxic subseafloor aquifer.</title>
        <authorList>
            <person name="Tully B.J."/>
            <person name="Wheat C.G."/>
            <person name="Glazer B.T."/>
            <person name="Huber J.A."/>
        </authorList>
    </citation>
    <scope>NUCLEOTIDE SEQUENCE [LARGE SCALE GENOMIC DNA]</scope>
</reference>
<dbReference type="NCBIfam" id="NF004969">
    <property type="entry name" value="PRK06330.1"/>
    <property type="match status" value="1"/>
</dbReference>
<dbReference type="SUPFAM" id="SSF54534">
    <property type="entry name" value="FKBP-like"/>
    <property type="match status" value="1"/>
</dbReference>
<organism evidence="10 11">
    <name type="scientific">Aerophobetes bacterium</name>
    <dbReference type="NCBI Taxonomy" id="2030807"/>
    <lineage>
        <taxon>Bacteria</taxon>
        <taxon>Candidatus Aerophobota</taxon>
    </lineage>
</organism>
<evidence type="ECO:0000313" key="10">
    <source>
        <dbReference type="EMBL" id="PCI94357.1"/>
    </source>
</evidence>
<dbReference type="InterPro" id="IPR036805">
    <property type="entry name" value="Tscrpt_elong_fac_GreA/B_N_sf"/>
</dbReference>
<protein>
    <recommendedName>
        <fullName evidence="2">Transcription elongation factor GreA</fullName>
    </recommendedName>
    <alternativeName>
        <fullName evidence="6">Transcript cleavage factor GreA</fullName>
    </alternativeName>
</protein>
<dbReference type="InterPro" id="IPR001437">
    <property type="entry name" value="Tscrpt_elong_fac_GreA/B_C"/>
</dbReference>
<dbReference type="Gene3D" id="3.10.50.30">
    <property type="entry name" value="Transcription elongation factor, GreA/GreB, C-terminal domain"/>
    <property type="match status" value="1"/>
</dbReference>
<dbReference type="AlphaFoldDB" id="A0A2A4YJ31"/>
<feature type="domain" description="Transcription elongation factor GreA/GreB C-terminal" evidence="8">
    <location>
        <begin position="648"/>
        <end position="714"/>
    </location>
</feature>
<feature type="coiled-coil region" evidence="7">
    <location>
        <begin position="614"/>
        <end position="641"/>
    </location>
</feature>
<evidence type="ECO:0000256" key="1">
    <source>
        <dbReference type="ARBA" id="ARBA00008213"/>
    </source>
</evidence>
<keyword evidence="5" id="KW-0804">Transcription</keyword>
<name>A0A2A4YJ31_UNCAE</name>